<accession>A0ABV1I4B5</accession>
<reference evidence="1 2" key="1">
    <citation type="submission" date="2024-03" db="EMBL/GenBank/DDBJ databases">
        <title>Human intestinal bacterial collection.</title>
        <authorList>
            <person name="Pauvert C."/>
            <person name="Hitch T.C.A."/>
            <person name="Clavel T."/>
        </authorList>
    </citation>
    <scope>NUCLEOTIDE SEQUENCE [LARGE SCALE GENOMIC DNA]</scope>
    <source>
        <strain evidence="1 2">CLA-AA-H78B</strain>
    </source>
</reference>
<evidence type="ECO:0000313" key="1">
    <source>
        <dbReference type="EMBL" id="MEQ2579650.1"/>
    </source>
</evidence>
<dbReference type="NCBIfam" id="TIGR02384">
    <property type="entry name" value="RelB_DinJ"/>
    <property type="match status" value="1"/>
</dbReference>
<dbReference type="EMBL" id="JBBMFC010000024">
    <property type="protein sequence ID" value="MEQ2579650.1"/>
    <property type="molecule type" value="Genomic_DNA"/>
</dbReference>
<organism evidence="1 2">
    <name type="scientific">Hominiventricola aquisgranensis</name>
    <dbReference type="NCBI Taxonomy" id="3133164"/>
    <lineage>
        <taxon>Bacteria</taxon>
        <taxon>Bacillati</taxon>
        <taxon>Bacillota</taxon>
        <taxon>Clostridia</taxon>
        <taxon>Lachnospirales</taxon>
        <taxon>Lachnospiraceae</taxon>
        <taxon>Hominiventricola</taxon>
    </lineage>
</organism>
<protein>
    <submittedName>
        <fullName evidence="1">Type II toxin-antitoxin system RelB/DinJ family antitoxin</fullName>
    </submittedName>
</protein>
<comment type="caution">
    <text evidence="1">The sequence shown here is derived from an EMBL/GenBank/DDBJ whole genome shotgun (WGS) entry which is preliminary data.</text>
</comment>
<dbReference type="InterPro" id="IPR007337">
    <property type="entry name" value="RelB/DinJ"/>
</dbReference>
<name>A0ABV1I4B5_9FIRM</name>
<evidence type="ECO:0000313" key="2">
    <source>
        <dbReference type="Proteomes" id="UP001470288"/>
    </source>
</evidence>
<dbReference type="Gene3D" id="1.10.1220.10">
    <property type="entry name" value="Met repressor-like"/>
    <property type="match status" value="1"/>
</dbReference>
<dbReference type="Pfam" id="PF04221">
    <property type="entry name" value="RelB"/>
    <property type="match status" value="1"/>
</dbReference>
<proteinExistence type="predicted"/>
<sequence>MAEQVLIQFRADKELKQEVADIYEQLGMDLPTAFRMFMVRSRIVRGLPFEATLPEKKVSVEEAVQAFSELRKQANDLPEFTAEEIEAEIAAARSEKRGI</sequence>
<dbReference type="Proteomes" id="UP001470288">
    <property type="component" value="Unassembled WGS sequence"/>
</dbReference>
<gene>
    <name evidence="1" type="ORF">WMO62_12605</name>
</gene>
<dbReference type="RefSeq" id="WP_118439141.1">
    <property type="nucleotide sequence ID" value="NZ_JBBMFC010000024.1"/>
</dbReference>
<keyword evidence="2" id="KW-1185">Reference proteome</keyword>
<dbReference type="InterPro" id="IPR013321">
    <property type="entry name" value="Arc_rbn_hlx_hlx"/>
</dbReference>